<comment type="caution">
    <text evidence="2">The sequence shown here is derived from an EMBL/GenBank/DDBJ whole genome shotgun (WGS) entry which is preliminary data.</text>
</comment>
<protein>
    <submittedName>
        <fullName evidence="2">Uncharacterized protein</fullName>
    </submittedName>
</protein>
<feature type="region of interest" description="Disordered" evidence="1">
    <location>
        <begin position="1"/>
        <end position="50"/>
    </location>
</feature>
<dbReference type="Gene3D" id="3.30.450.40">
    <property type="match status" value="1"/>
</dbReference>
<evidence type="ECO:0000313" key="3">
    <source>
        <dbReference type="Proteomes" id="UP001562425"/>
    </source>
</evidence>
<dbReference type="InterPro" id="IPR029016">
    <property type="entry name" value="GAF-like_dom_sf"/>
</dbReference>
<gene>
    <name evidence="2" type="ORF">pipiens_005526</name>
</gene>
<dbReference type="EMBL" id="JBEHCU010001073">
    <property type="protein sequence ID" value="KAL1403860.1"/>
    <property type="molecule type" value="Genomic_DNA"/>
</dbReference>
<sequence length="204" mass="22506">MLASDNNIDAGGDVEQPQDEGGETGLSQDRTPECSGEEEQEQQQQETAAAADDYEPCDPLIVLNLFQSLSSTTSSLELQIKINKHLRELTGSPCVFLVPILNSSEEGLIQVINDNVLDKELRFSINSSHLKNASQQNGYPFVIEDLNKDFSEVIEMDKMARYRRYTDSARTRGLAYNTGTDMKGMLDVERGKSAPPPTSSVNTV</sequence>
<evidence type="ECO:0000256" key="1">
    <source>
        <dbReference type="SAM" id="MobiDB-lite"/>
    </source>
</evidence>
<reference evidence="2 3" key="1">
    <citation type="submission" date="2024-05" db="EMBL/GenBank/DDBJ databases">
        <title>Culex pipiens pipiens assembly and annotation.</title>
        <authorList>
            <person name="Alout H."/>
            <person name="Durand T."/>
        </authorList>
    </citation>
    <scope>NUCLEOTIDE SEQUENCE [LARGE SCALE GENOMIC DNA]</scope>
    <source>
        <strain evidence="2">HA-2024</strain>
        <tissue evidence="2">Whole body</tissue>
    </source>
</reference>
<evidence type="ECO:0000313" key="2">
    <source>
        <dbReference type="EMBL" id="KAL1403860.1"/>
    </source>
</evidence>
<name>A0ABD1DVV7_CULPP</name>
<organism evidence="2 3">
    <name type="scientific">Culex pipiens pipiens</name>
    <name type="common">Northern house mosquito</name>
    <dbReference type="NCBI Taxonomy" id="38569"/>
    <lineage>
        <taxon>Eukaryota</taxon>
        <taxon>Metazoa</taxon>
        <taxon>Ecdysozoa</taxon>
        <taxon>Arthropoda</taxon>
        <taxon>Hexapoda</taxon>
        <taxon>Insecta</taxon>
        <taxon>Pterygota</taxon>
        <taxon>Neoptera</taxon>
        <taxon>Endopterygota</taxon>
        <taxon>Diptera</taxon>
        <taxon>Nematocera</taxon>
        <taxon>Culicoidea</taxon>
        <taxon>Culicidae</taxon>
        <taxon>Culicinae</taxon>
        <taxon>Culicini</taxon>
        <taxon>Culex</taxon>
        <taxon>Culex</taxon>
    </lineage>
</organism>
<dbReference type="Proteomes" id="UP001562425">
    <property type="component" value="Unassembled WGS sequence"/>
</dbReference>
<dbReference type="AlphaFoldDB" id="A0ABD1DVV7"/>
<accession>A0ABD1DVV7</accession>
<keyword evidence="3" id="KW-1185">Reference proteome</keyword>
<proteinExistence type="predicted"/>